<accession>A0A835P5B2</accession>
<evidence type="ECO:0000313" key="2">
    <source>
        <dbReference type="Proteomes" id="UP000639772"/>
    </source>
</evidence>
<feature type="non-terminal residue" evidence="1">
    <location>
        <position position="150"/>
    </location>
</feature>
<dbReference type="EMBL" id="JADCNM010000515">
    <property type="protein sequence ID" value="KAG0446991.1"/>
    <property type="molecule type" value="Genomic_DNA"/>
</dbReference>
<dbReference type="AlphaFoldDB" id="A0A835P5B2"/>
<proteinExistence type="predicted"/>
<gene>
    <name evidence="1" type="ORF">HPP92_028545</name>
</gene>
<evidence type="ECO:0000313" key="1">
    <source>
        <dbReference type="EMBL" id="KAG0446991.1"/>
    </source>
</evidence>
<protein>
    <submittedName>
        <fullName evidence="1">Uncharacterized protein</fullName>
    </submittedName>
</protein>
<dbReference type="Proteomes" id="UP000639772">
    <property type="component" value="Unassembled WGS sequence"/>
</dbReference>
<name>A0A835P5B2_VANPL</name>
<comment type="caution">
    <text evidence="1">The sequence shown here is derived from an EMBL/GenBank/DDBJ whole genome shotgun (WGS) entry which is preliminary data.</text>
</comment>
<sequence length="150" mass="16852">MSLPKNACDLLSALHEKLQPCRGYQPPLSIDLSGKKQAFISENLMDIDPNVSSHSNMPSPQPHHHQCVRVDIKSFMPFKIVSSKVLRFSGRSLIPWLPLSPVDQIGVEFHRDDHDRCQKGFGGAKLFLFAQELVSVTNHQIKESRDNPLG</sequence>
<organism evidence="1 2">
    <name type="scientific">Vanilla planifolia</name>
    <name type="common">Vanilla</name>
    <dbReference type="NCBI Taxonomy" id="51239"/>
    <lineage>
        <taxon>Eukaryota</taxon>
        <taxon>Viridiplantae</taxon>
        <taxon>Streptophyta</taxon>
        <taxon>Embryophyta</taxon>
        <taxon>Tracheophyta</taxon>
        <taxon>Spermatophyta</taxon>
        <taxon>Magnoliopsida</taxon>
        <taxon>Liliopsida</taxon>
        <taxon>Asparagales</taxon>
        <taxon>Orchidaceae</taxon>
        <taxon>Vanilloideae</taxon>
        <taxon>Vanilleae</taxon>
        <taxon>Vanilla</taxon>
    </lineage>
</organism>
<reference evidence="1 2" key="1">
    <citation type="journal article" date="2020" name="Nat. Food">
        <title>A phased Vanilla planifolia genome enables genetic improvement of flavour and production.</title>
        <authorList>
            <person name="Hasing T."/>
            <person name="Tang H."/>
            <person name="Brym M."/>
            <person name="Khazi F."/>
            <person name="Huang T."/>
            <person name="Chambers A.H."/>
        </authorList>
    </citation>
    <scope>NUCLEOTIDE SEQUENCE [LARGE SCALE GENOMIC DNA]</scope>
    <source>
        <tissue evidence="1">Leaf</tissue>
    </source>
</reference>